<keyword evidence="1" id="KW-1133">Transmembrane helix</keyword>
<protein>
    <submittedName>
        <fullName evidence="2">Uncharacterized protein</fullName>
    </submittedName>
</protein>
<dbReference type="EMBL" id="JAODUP010000330">
    <property type="protein sequence ID" value="KAK2152395.1"/>
    <property type="molecule type" value="Genomic_DNA"/>
</dbReference>
<dbReference type="AlphaFoldDB" id="A0AAD9N0M6"/>
<proteinExistence type="predicted"/>
<feature type="transmembrane region" description="Helical" evidence="1">
    <location>
        <begin position="56"/>
        <end position="76"/>
    </location>
</feature>
<gene>
    <name evidence="2" type="ORF">LSH36_330g09002</name>
</gene>
<comment type="caution">
    <text evidence="2">The sequence shown here is derived from an EMBL/GenBank/DDBJ whole genome shotgun (WGS) entry which is preliminary data.</text>
</comment>
<reference evidence="2" key="1">
    <citation type="journal article" date="2023" name="Mol. Biol. Evol.">
        <title>Third-Generation Sequencing Reveals the Adaptive Role of the Epigenome in Three Deep-Sea Polychaetes.</title>
        <authorList>
            <person name="Perez M."/>
            <person name="Aroh O."/>
            <person name="Sun Y."/>
            <person name="Lan Y."/>
            <person name="Juniper S.K."/>
            <person name="Young C.R."/>
            <person name="Angers B."/>
            <person name="Qian P.Y."/>
        </authorList>
    </citation>
    <scope>NUCLEOTIDE SEQUENCE</scope>
    <source>
        <strain evidence="2">P08H-3</strain>
    </source>
</reference>
<dbReference type="Proteomes" id="UP001208570">
    <property type="component" value="Unassembled WGS sequence"/>
</dbReference>
<evidence type="ECO:0000313" key="3">
    <source>
        <dbReference type="Proteomes" id="UP001208570"/>
    </source>
</evidence>
<sequence length="208" mass="23481">MVTLDRRTYTRPHVTNVKLTEIIVLKYIGRLEECRRSRKSTAGRFRITNGSTMRASLLRTLICFSAISLLVVVVPVNASLAEYMLNVPLFEVGTLWLNASRTLMANLLSSVRTPDFANPLTYVLLAVLAYFTRKTYQLLFVSLNRIRLLGELGYIPDGKMTMKDMVNKVRKSRQVGDCPPVYPNGWFAVIESQDLQVKQSKTVSMLGG</sequence>
<keyword evidence="1" id="KW-0812">Transmembrane</keyword>
<evidence type="ECO:0000256" key="1">
    <source>
        <dbReference type="SAM" id="Phobius"/>
    </source>
</evidence>
<keyword evidence="3" id="KW-1185">Reference proteome</keyword>
<organism evidence="2 3">
    <name type="scientific">Paralvinella palmiformis</name>
    <dbReference type="NCBI Taxonomy" id="53620"/>
    <lineage>
        <taxon>Eukaryota</taxon>
        <taxon>Metazoa</taxon>
        <taxon>Spiralia</taxon>
        <taxon>Lophotrochozoa</taxon>
        <taxon>Annelida</taxon>
        <taxon>Polychaeta</taxon>
        <taxon>Sedentaria</taxon>
        <taxon>Canalipalpata</taxon>
        <taxon>Terebellida</taxon>
        <taxon>Terebelliformia</taxon>
        <taxon>Alvinellidae</taxon>
        <taxon>Paralvinella</taxon>
    </lineage>
</organism>
<evidence type="ECO:0000313" key="2">
    <source>
        <dbReference type="EMBL" id="KAK2152395.1"/>
    </source>
</evidence>
<keyword evidence="1" id="KW-0472">Membrane</keyword>
<name>A0AAD9N0M6_9ANNE</name>
<accession>A0AAD9N0M6</accession>